<protein>
    <recommendedName>
        <fullName evidence="3">Reverse transcriptase Ty1/copia-type domain-containing protein</fullName>
    </recommendedName>
</protein>
<gene>
    <name evidence="1" type="ORF">LAZ67_16002680</name>
</gene>
<sequence>MERSQYDPCVYTFRKGKEYGILGLYVDDLIIAGTDKTFNEKLASEIRKFAPQLSQFGKVARVNPTAVQWLSLSWGHGFVEPRDTDASAVHPVIRVLHHWPDLQSWIFPVDLEDHAITISSEAKYAIYVFFVNREIRGVAGDPLVILDQTLQRL</sequence>
<organism evidence="1 2">
    <name type="scientific">Cordylochernes scorpioides</name>
    <dbReference type="NCBI Taxonomy" id="51811"/>
    <lineage>
        <taxon>Eukaryota</taxon>
        <taxon>Metazoa</taxon>
        <taxon>Ecdysozoa</taxon>
        <taxon>Arthropoda</taxon>
        <taxon>Chelicerata</taxon>
        <taxon>Arachnida</taxon>
        <taxon>Pseudoscorpiones</taxon>
        <taxon>Cheliferoidea</taxon>
        <taxon>Chernetidae</taxon>
        <taxon>Cordylochernes</taxon>
    </lineage>
</organism>
<evidence type="ECO:0000313" key="1">
    <source>
        <dbReference type="EMBL" id="UYV78765.1"/>
    </source>
</evidence>
<reference evidence="1 2" key="1">
    <citation type="submission" date="2022-01" db="EMBL/GenBank/DDBJ databases">
        <title>A chromosomal length assembly of Cordylochernes scorpioides.</title>
        <authorList>
            <person name="Zeh D."/>
            <person name="Zeh J."/>
        </authorList>
    </citation>
    <scope>NUCLEOTIDE SEQUENCE [LARGE SCALE GENOMIC DNA]</scope>
    <source>
        <strain evidence="1">IN4F17</strain>
        <tissue evidence="1">Whole Body</tissue>
    </source>
</reference>
<evidence type="ECO:0000313" key="2">
    <source>
        <dbReference type="Proteomes" id="UP001235939"/>
    </source>
</evidence>
<accession>A0ABY6LGZ5</accession>
<evidence type="ECO:0008006" key="3">
    <source>
        <dbReference type="Google" id="ProtNLM"/>
    </source>
</evidence>
<dbReference type="Proteomes" id="UP001235939">
    <property type="component" value="Chromosome 16"/>
</dbReference>
<dbReference type="EMBL" id="CP092878">
    <property type="protein sequence ID" value="UYV78765.1"/>
    <property type="molecule type" value="Genomic_DNA"/>
</dbReference>
<name>A0ABY6LGZ5_9ARAC</name>
<keyword evidence="2" id="KW-1185">Reference proteome</keyword>
<proteinExistence type="predicted"/>